<dbReference type="GO" id="GO:0016020">
    <property type="term" value="C:membrane"/>
    <property type="evidence" value="ECO:0007669"/>
    <property type="project" value="InterPro"/>
</dbReference>
<dbReference type="Pfam" id="PF00015">
    <property type="entry name" value="MCPsignal"/>
    <property type="match status" value="1"/>
</dbReference>
<evidence type="ECO:0000256" key="1">
    <source>
        <dbReference type="ARBA" id="ARBA00022500"/>
    </source>
</evidence>
<evidence type="ECO:0000313" key="9">
    <source>
        <dbReference type="Proteomes" id="UP000561077"/>
    </source>
</evidence>
<evidence type="ECO:0000313" key="8">
    <source>
        <dbReference type="Proteomes" id="UP000540490"/>
    </source>
</evidence>
<protein>
    <submittedName>
        <fullName evidence="6">Globin-coupled sensor protein</fullName>
    </submittedName>
</protein>
<dbReference type="Proteomes" id="UP000540490">
    <property type="component" value="Unassembled WGS sequence"/>
</dbReference>
<accession>A0A7W4IJS9</accession>
<dbReference type="SMART" id="SM00283">
    <property type="entry name" value="MA"/>
    <property type="match status" value="1"/>
</dbReference>
<comment type="similarity">
    <text evidence="2">Belongs to the methyl-accepting chemotaxis (MCP) protein family.</text>
</comment>
<proteinExistence type="inferred from homology"/>
<reference evidence="8 9" key="1">
    <citation type="submission" date="2020-04" db="EMBL/GenBank/DDBJ databases">
        <title>Description of novel Gluconacetobacter.</title>
        <authorList>
            <person name="Sombolestani A."/>
        </authorList>
    </citation>
    <scope>NUCLEOTIDE SEQUENCE [LARGE SCALE GENOMIC DNA]</scope>
    <source>
        <strain evidence="7 8">LMG 1728</strain>
        <strain evidence="6 9">LMG 1731</strain>
    </source>
</reference>
<dbReference type="PRINTS" id="PR00260">
    <property type="entry name" value="CHEMTRNSDUCR"/>
</dbReference>
<dbReference type="GO" id="GO:0020037">
    <property type="term" value="F:heme binding"/>
    <property type="evidence" value="ECO:0007669"/>
    <property type="project" value="InterPro"/>
</dbReference>
<evidence type="ECO:0000256" key="2">
    <source>
        <dbReference type="ARBA" id="ARBA00029447"/>
    </source>
</evidence>
<keyword evidence="8" id="KW-1185">Reference proteome</keyword>
<dbReference type="EMBL" id="JABEQN010000003">
    <property type="protein sequence ID" value="MBB2192841.1"/>
    <property type="molecule type" value="Genomic_DNA"/>
</dbReference>
<dbReference type="InterPro" id="IPR009050">
    <property type="entry name" value="Globin-like_sf"/>
</dbReference>
<dbReference type="InterPro" id="IPR012292">
    <property type="entry name" value="Globin/Proto"/>
</dbReference>
<dbReference type="SUPFAM" id="SSF46458">
    <property type="entry name" value="Globin-like"/>
    <property type="match status" value="1"/>
</dbReference>
<dbReference type="GO" id="GO:0007165">
    <property type="term" value="P:signal transduction"/>
    <property type="evidence" value="ECO:0007669"/>
    <property type="project" value="UniProtKB-KW"/>
</dbReference>
<dbReference type="InterPro" id="IPR003660">
    <property type="entry name" value="HAMP_dom"/>
</dbReference>
<sequence length="498" mass="53546">MNAEDLHALRALHAPLAKALPDALEALYAHIRRTPEVSRFFASEAKIDQAKQAQTAHWQAVLAARFDDAYVAKVRSIGEVHARIGLTPQWYIGGYTIILDRLIRSIIEENGGAQVGLFSRSSGRKHLAESVSSLCKAVLTEIDLTVSFYLEAMEADRAKLRAEQERRVRDDHAVLSALNAALTSLADGDLTYRVTEVLPEHSASLKQRFNASAQQLAESMSRIAQSTHDVMANADGIRHGADSLSEATEQQAAAQEEMSAAVTQIALGASETAEETVKARHMAASAQSDAEQASQIVAEAIAAISRIEKSSQEISNIIGVINKISMQTNILSLNASVEAARAGDYGRGFAVVASEVRALAERSTNAGKEIAGLITKAAEDVMSGVTQVHRAGEALQRITSQVSDMNGVISRIATASQAQSAGLDEVKIAIRSLEQTTLKNATIAEESAATAHNLVTMADELAQSVASFKTKTETRSGIDRKTNYQLRLVSTNVHDRRL</sequence>
<dbReference type="PROSITE" id="PS50111">
    <property type="entry name" value="CHEMOTAXIS_TRANSDUC_2"/>
    <property type="match status" value="1"/>
</dbReference>
<evidence type="ECO:0000259" key="5">
    <source>
        <dbReference type="PROSITE" id="PS50885"/>
    </source>
</evidence>
<evidence type="ECO:0000259" key="4">
    <source>
        <dbReference type="PROSITE" id="PS50111"/>
    </source>
</evidence>
<dbReference type="Proteomes" id="UP000561077">
    <property type="component" value="Unassembled WGS sequence"/>
</dbReference>
<evidence type="ECO:0000256" key="3">
    <source>
        <dbReference type="PROSITE-ProRule" id="PRU00284"/>
    </source>
</evidence>
<dbReference type="EMBL" id="JABEQO010000005">
    <property type="protein sequence ID" value="MBB2164137.1"/>
    <property type="molecule type" value="Genomic_DNA"/>
</dbReference>
<dbReference type="InterPro" id="IPR004090">
    <property type="entry name" value="Chemotax_Me-accpt_rcpt"/>
</dbReference>
<dbReference type="Gene3D" id="1.10.490.10">
    <property type="entry name" value="Globins"/>
    <property type="match status" value="1"/>
</dbReference>
<dbReference type="GO" id="GO:0006935">
    <property type="term" value="P:chemotaxis"/>
    <property type="evidence" value="ECO:0007669"/>
    <property type="project" value="UniProtKB-KW"/>
</dbReference>
<keyword evidence="1" id="KW-0145">Chemotaxis</keyword>
<dbReference type="Pfam" id="PF11563">
    <property type="entry name" value="Protoglobin"/>
    <property type="match status" value="1"/>
</dbReference>
<evidence type="ECO:0000313" key="7">
    <source>
        <dbReference type="EMBL" id="MBB2192841.1"/>
    </source>
</evidence>
<dbReference type="SUPFAM" id="SSF58104">
    <property type="entry name" value="Methyl-accepting chemotaxis protein (MCP) signaling domain"/>
    <property type="match status" value="1"/>
</dbReference>
<keyword evidence="3" id="KW-0807">Transducer</keyword>
<dbReference type="PANTHER" id="PTHR43531">
    <property type="entry name" value="PROTEIN ICFG"/>
    <property type="match status" value="1"/>
</dbReference>
<feature type="domain" description="Methyl-accepting transducer" evidence="4">
    <location>
        <begin position="226"/>
        <end position="455"/>
    </location>
</feature>
<evidence type="ECO:0000313" key="6">
    <source>
        <dbReference type="EMBL" id="MBB2164137.1"/>
    </source>
</evidence>
<dbReference type="GO" id="GO:0019825">
    <property type="term" value="F:oxygen binding"/>
    <property type="evidence" value="ECO:0007669"/>
    <property type="project" value="InterPro"/>
</dbReference>
<name>A0A7W4IJS9_9PROT</name>
<dbReference type="PANTHER" id="PTHR43531:SF11">
    <property type="entry name" value="METHYL-ACCEPTING CHEMOTAXIS PROTEIN 3"/>
    <property type="match status" value="1"/>
</dbReference>
<dbReference type="GO" id="GO:0004888">
    <property type="term" value="F:transmembrane signaling receptor activity"/>
    <property type="evidence" value="ECO:0007669"/>
    <property type="project" value="InterPro"/>
</dbReference>
<dbReference type="AlphaFoldDB" id="A0A7W4IJS9"/>
<dbReference type="InterPro" id="IPR044398">
    <property type="entry name" value="Globin-sensor_dom"/>
</dbReference>
<gene>
    <name evidence="7" type="ORF">HLH25_04145</name>
    <name evidence="6" type="ORF">HLH26_06205</name>
</gene>
<dbReference type="CDD" id="cd01068">
    <property type="entry name" value="globin_sensor"/>
    <property type="match status" value="1"/>
</dbReference>
<comment type="caution">
    <text evidence="6">The sequence shown here is derived from an EMBL/GenBank/DDBJ whole genome shotgun (WGS) entry which is preliminary data.</text>
</comment>
<dbReference type="InterPro" id="IPR004089">
    <property type="entry name" value="MCPsignal_dom"/>
</dbReference>
<dbReference type="InterPro" id="IPR051310">
    <property type="entry name" value="MCP_chemotaxis"/>
</dbReference>
<dbReference type="Gene3D" id="1.10.287.950">
    <property type="entry name" value="Methyl-accepting chemotaxis protein"/>
    <property type="match status" value="1"/>
</dbReference>
<dbReference type="InterPro" id="IPR039379">
    <property type="entry name" value="Protoglobin_sensor_dom"/>
</dbReference>
<organism evidence="6 9">
    <name type="scientific">Gluconacetobacter dulcium</name>
    <dbReference type="NCBI Taxonomy" id="2729096"/>
    <lineage>
        <taxon>Bacteria</taxon>
        <taxon>Pseudomonadati</taxon>
        <taxon>Pseudomonadota</taxon>
        <taxon>Alphaproteobacteria</taxon>
        <taxon>Acetobacterales</taxon>
        <taxon>Acetobacteraceae</taxon>
        <taxon>Gluconacetobacter</taxon>
    </lineage>
</organism>
<feature type="domain" description="HAMP" evidence="5">
    <location>
        <begin position="175"/>
        <end position="221"/>
    </location>
</feature>
<dbReference type="PROSITE" id="PS50885">
    <property type="entry name" value="HAMP"/>
    <property type="match status" value="1"/>
</dbReference>